<feature type="binding site" description="covalent" evidence="15">
    <location>
        <position position="26"/>
    </location>
    <ligand>
        <name>heme c</name>
        <dbReference type="ChEBI" id="CHEBI:61717"/>
    </ligand>
</feature>
<name>A0A0L7LL15_OPEBR</name>
<evidence type="ECO:0000313" key="16">
    <source>
        <dbReference type="EMBL" id="KOB76120.1"/>
    </source>
</evidence>
<protein>
    <submittedName>
        <fullName evidence="16">Cytochrome c1</fullName>
    </submittedName>
</protein>
<evidence type="ECO:0000256" key="4">
    <source>
        <dbReference type="ARBA" id="ARBA00022448"/>
    </source>
</evidence>
<evidence type="ECO:0000256" key="2">
    <source>
        <dbReference type="ARBA" id="ARBA00004273"/>
    </source>
</evidence>
<keyword evidence="14" id="KW-0472">Membrane</keyword>
<organism evidence="16 17">
    <name type="scientific">Operophtera brumata</name>
    <name type="common">Winter moth</name>
    <name type="synonym">Phalaena brumata</name>
    <dbReference type="NCBI Taxonomy" id="104452"/>
    <lineage>
        <taxon>Eukaryota</taxon>
        <taxon>Metazoa</taxon>
        <taxon>Ecdysozoa</taxon>
        <taxon>Arthropoda</taxon>
        <taxon>Hexapoda</taxon>
        <taxon>Insecta</taxon>
        <taxon>Pterygota</taxon>
        <taxon>Neoptera</taxon>
        <taxon>Endopterygota</taxon>
        <taxon>Lepidoptera</taxon>
        <taxon>Glossata</taxon>
        <taxon>Ditrysia</taxon>
        <taxon>Geometroidea</taxon>
        <taxon>Geometridae</taxon>
        <taxon>Larentiinae</taxon>
        <taxon>Operophtera</taxon>
    </lineage>
</organism>
<keyword evidence="7" id="KW-0812">Transmembrane</keyword>
<keyword evidence="5 15" id="KW-0349">Heme</keyword>
<evidence type="ECO:0000256" key="11">
    <source>
        <dbReference type="ARBA" id="ARBA00022989"/>
    </source>
</evidence>
<dbReference type="PANTHER" id="PTHR10266:SF3">
    <property type="entry name" value="CYTOCHROME C1, HEME PROTEIN, MITOCHONDRIAL"/>
    <property type="match status" value="1"/>
</dbReference>
<reference evidence="16 17" key="1">
    <citation type="journal article" date="2015" name="Genome Biol. Evol.">
        <title>The genome of winter moth (Operophtera brumata) provides a genomic perspective on sexual dimorphism and phenology.</title>
        <authorList>
            <person name="Derks M.F."/>
            <person name="Smit S."/>
            <person name="Salis L."/>
            <person name="Schijlen E."/>
            <person name="Bossers A."/>
            <person name="Mateman C."/>
            <person name="Pijl A.S."/>
            <person name="de Ridder D."/>
            <person name="Groenen M.A."/>
            <person name="Visser M.E."/>
            <person name="Megens H.J."/>
        </authorList>
    </citation>
    <scope>NUCLEOTIDE SEQUENCE [LARGE SCALE GENOMIC DNA]</scope>
    <source>
        <strain evidence="16">WM2013NL</strain>
        <tissue evidence="16">Head and thorax</tissue>
    </source>
</reference>
<comment type="caution">
    <text evidence="16">The sequence shown here is derived from an EMBL/GenBank/DDBJ whole genome shotgun (WGS) entry which is preliminary data.</text>
</comment>
<evidence type="ECO:0000256" key="10">
    <source>
        <dbReference type="ARBA" id="ARBA00022982"/>
    </source>
</evidence>
<gene>
    <name evidence="16" type="ORF">OBRU01_06338</name>
</gene>
<keyword evidence="9" id="KW-0999">Mitochondrion inner membrane</keyword>
<comment type="subcellular location">
    <subcellularLocation>
        <location evidence="2">Mitochondrion inner membrane</location>
    </subcellularLocation>
</comment>
<dbReference type="EMBL" id="JTDY01000714">
    <property type="protein sequence ID" value="KOB76120.1"/>
    <property type="molecule type" value="Genomic_DNA"/>
</dbReference>
<keyword evidence="17" id="KW-1185">Reference proteome</keyword>
<dbReference type="FunFam" id="1.20.5.100:FF:000003">
    <property type="entry name" value="Cytochrome c1, heme protein, mitochondrial"/>
    <property type="match status" value="1"/>
</dbReference>
<evidence type="ECO:0000256" key="14">
    <source>
        <dbReference type="ARBA" id="ARBA00023136"/>
    </source>
</evidence>
<evidence type="ECO:0000256" key="13">
    <source>
        <dbReference type="ARBA" id="ARBA00023128"/>
    </source>
</evidence>
<dbReference type="GO" id="GO:0020037">
    <property type="term" value="F:heme binding"/>
    <property type="evidence" value="ECO:0007669"/>
    <property type="project" value="InterPro"/>
</dbReference>
<keyword evidence="8 15" id="KW-0479">Metal-binding</keyword>
<dbReference type="Pfam" id="PF02167">
    <property type="entry name" value="Cytochrom_C1"/>
    <property type="match status" value="1"/>
</dbReference>
<keyword evidence="6" id="KW-0679">Respiratory chain</keyword>
<comment type="function">
    <text evidence="1">Electron carrier protein. The oxidized form of the cytochrome c heme group can accept an electron from the heme group of the cytochrome c1 subunit of cytochrome reductase. Cytochrome c then transfers this electron to the cytochrome oxidase complex, the final protein carrier in the mitochondrial electron-transport chain.</text>
</comment>
<dbReference type="Proteomes" id="UP000037510">
    <property type="component" value="Unassembled WGS sequence"/>
</dbReference>
<comment type="similarity">
    <text evidence="3">Belongs to the cytochrome c family.</text>
</comment>
<keyword evidence="10" id="KW-0249">Electron transport</keyword>
<keyword evidence="4" id="KW-0813">Transport</keyword>
<dbReference type="GO" id="GO:0005743">
    <property type="term" value="C:mitochondrial inner membrane"/>
    <property type="evidence" value="ECO:0007669"/>
    <property type="project" value="UniProtKB-SubCell"/>
</dbReference>
<evidence type="ECO:0000256" key="15">
    <source>
        <dbReference type="PIRSR" id="PIRSR602326-1"/>
    </source>
</evidence>
<comment type="cofactor">
    <cofactor evidence="15">
        <name>heme c</name>
        <dbReference type="ChEBI" id="CHEBI:61717"/>
    </cofactor>
    <text evidence="15">Binds 1 heme c group covalently per subunit.</text>
</comment>
<dbReference type="GO" id="GO:0046872">
    <property type="term" value="F:metal ion binding"/>
    <property type="evidence" value="ECO:0007669"/>
    <property type="project" value="UniProtKB-KW"/>
</dbReference>
<dbReference type="Gene3D" id="1.10.760.10">
    <property type="entry name" value="Cytochrome c-like domain"/>
    <property type="match status" value="1"/>
</dbReference>
<evidence type="ECO:0000256" key="9">
    <source>
        <dbReference type="ARBA" id="ARBA00022792"/>
    </source>
</evidence>
<evidence type="ECO:0000256" key="7">
    <source>
        <dbReference type="ARBA" id="ARBA00022692"/>
    </source>
</evidence>
<evidence type="ECO:0000256" key="1">
    <source>
        <dbReference type="ARBA" id="ARBA00002555"/>
    </source>
</evidence>
<dbReference type="InterPro" id="IPR021157">
    <property type="entry name" value="Cyt_c1_TM_anchor_C"/>
</dbReference>
<evidence type="ECO:0000256" key="5">
    <source>
        <dbReference type="ARBA" id="ARBA00022617"/>
    </source>
</evidence>
<dbReference type="SUPFAM" id="SSF81496">
    <property type="entry name" value="Cytochrome c1 subunit of cytochrome bc1 complex (Ubiquinol-cytochrome c reductase), transmembrane anchor"/>
    <property type="match status" value="1"/>
</dbReference>
<keyword evidence="12 15" id="KW-0408">Iron</keyword>
<sequence>MEPPAGIVLREGQNYNPYFPGGAIGMAQVLYDELAKDIAVFLRWCSEPELDDRRQMTIKAIGMFSMLAAATYYMKRHKWSTLKSRKVAYKPVTKK</sequence>
<evidence type="ECO:0000313" key="17">
    <source>
        <dbReference type="Proteomes" id="UP000037510"/>
    </source>
</evidence>
<keyword evidence="13" id="KW-0496">Mitochondrion</keyword>
<evidence type="ECO:0000256" key="6">
    <source>
        <dbReference type="ARBA" id="ARBA00022660"/>
    </source>
</evidence>
<evidence type="ECO:0000256" key="8">
    <source>
        <dbReference type="ARBA" id="ARBA00022723"/>
    </source>
</evidence>
<keyword evidence="11" id="KW-1133">Transmembrane helix</keyword>
<dbReference type="SUPFAM" id="SSF46626">
    <property type="entry name" value="Cytochrome c"/>
    <property type="match status" value="1"/>
</dbReference>
<dbReference type="GO" id="GO:0009055">
    <property type="term" value="F:electron transfer activity"/>
    <property type="evidence" value="ECO:0007669"/>
    <property type="project" value="InterPro"/>
</dbReference>
<accession>A0A0L7LL15</accession>
<dbReference type="AlphaFoldDB" id="A0A0L7LL15"/>
<dbReference type="STRING" id="104452.A0A0L7LL15"/>
<dbReference type="InterPro" id="IPR036909">
    <property type="entry name" value="Cyt_c-like_dom_sf"/>
</dbReference>
<evidence type="ECO:0000256" key="12">
    <source>
        <dbReference type="ARBA" id="ARBA00023004"/>
    </source>
</evidence>
<dbReference type="GO" id="GO:0006122">
    <property type="term" value="P:mitochondrial electron transport, ubiquinol to cytochrome c"/>
    <property type="evidence" value="ECO:0007669"/>
    <property type="project" value="TreeGrafter"/>
</dbReference>
<dbReference type="PANTHER" id="PTHR10266">
    <property type="entry name" value="CYTOCHROME C1"/>
    <property type="match status" value="1"/>
</dbReference>
<dbReference type="Gene3D" id="1.20.5.100">
    <property type="entry name" value="Cytochrome c1, transmembrane anchor, C-terminal"/>
    <property type="match status" value="1"/>
</dbReference>
<dbReference type="InterPro" id="IPR002326">
    <property type="entry name" value="Cyt_c1"/>
</dbReference>
<proteinExistence type="inferred from homology"/>
<evidence type="ECO:0000256" key="3">
    <source>
        <dbReference type="ARBA" id="ARBA00006488"/>
    </source>
</evidence>